<gene>
    <name evidence="2" type="ORF">L873DRAFT_1205661</name>
</gene>
<accession>A0A3N4JI27</accession>
<evidence type="ECO:0000313" key="3">
    <source>
        <dbReference type="Proteomes" id="UP000276215"/>
    </source>
</evidence>
<keyword evidence="1" id="KW-0472">Membrane</keyword>
<protein>
    <recommendedName>
        <fullName evidence="4">Transmembrane protein</fullName>
    </recommendedName>
</protein>
<dbReference type="EMBL" id="ML120412">
    <property type="protein sequence ID" value="RPA96648.1"/>
    <property type="molecule type" value="Genomic_DNA"/>
</dbReference>
<name>A0A3N4JI27_9PEZI</name>
<evidence type="ECO:0008006" key="4">
    <source>
        <dbReference type="Google" id="ProtNLM"/>
    </source>
</evidence>
<evidence type="ECO:0000256" key="1">
    <source>
        <dbReference type="SAM" id="Phobius"/>
    </source>
</evidence>
<sequence length="129" mass="14853">MCLIIYIGKFKTFVVDCRRRPSTPSWTTPSPSSPSKDETVSSFVVLTPSWTDGTTGCAGCGYRGWVECLESWACIRRLLLLTRHFRYRNSLQSVRITFLLALFLCVCLVWFLRSVRGYLQNSQTPHHRN</sequence>
<organism evidence="2 3">
    <name type="scientific">Choiromyces venosus 120613-1</name>
    <dbReference type="NCBI Taxonomy" id="1336337"/>
    <lineage>
        <taxon>Eukaryota</taxon>
        <taxon>Fungi</taxon>
        <taxon>Dikarya</taxon>
        <taxon>Ascomycota</taxon>
        <taxon>Pezizomycotina</taxon>
        <taxon>Pezizomycetes</taxon>
        <taxon>Pezizales</taxon>
        <taxon>Tuberaceae</taxon>
        <taxon>Choiromyces</taxon>
    </lineage>
</organism>
<keyword evidence="3" id="KW-1185">Reference proteome</keyword>
<reference evidence="2 3" key="1">
    <citation type="journal article" date="2018" name="Nat. Ecol. Evol.">
        <title>Pezizomycetes genomes reveal the molecular basis of ectomycorrhizal truffle lifestyle.</title>
        <authorList>
            <person name="Murat C."/>
            <person name="Payen T."/>
            <person name="Noel B."/>
            <person name="Kuo A."/>
            <person name="Morin E."/>
            <person name="Chen J."/>
            <person name="Kohler A."/>
            <person name="Krizsan K."/>
            <person name="Balestrini R."/>
            <person name="Da Silva C."/>
            <person name="Montanini B."/>
            <person name="Hainaut M."/>
            <person name="Levati E."/>
            <person name="Barry K.W."/>
            <person name="Belfiori B."/>
            <person name="Cichocki N."/>
            <person name="Clum A."/>
            <person name="Dockter R.B."/>
            <person name="Fauchery L."/>
            <person name="Guy J."/>
            <person name="Iotti M."/>
            <person name="Le Tacon F."/>
            <person name="Lindquist E.A."/>
            <person name="Lipzen A."/>
            <person name="Malagnac F."/>
            <person name="Mello A."/>
            <person name="Molinier V."/>
            <person name="Miyauchi S."/>
            <person name="Poulain J."/>
            <person name="Riccioni C."/>
            <person name="Rubini A."/>
            <person name="Sitrit Y."/>
            <person name="Splivallo R."/>
            <person name="Traeger S."/>
            <person name="Wang M."/>
            <person name="Zifcakova L."/>
            <person name="Wipf D."/>
            <person name="Zambonelli A."/>
            <person name="Paolocci F."/>
            <person name="Nowrousian M."/>
            <person name="Ottonello S."/>
            <person name="Baldrian P."/>
            <person name="Spatafora J.W."/>
            <person name="Henrissat B."/>
            <person name="Nagy L.G."/>
            <person name="Aury J.M."/>
            <person name="Wincker P."/>
            <person name="Grigoriev I.V."/>
            <person name="Bonfante P."/>
            <person name="Martin F.M."/>
        </authorList>
    </citation>
    <scope>NUCLEOTIDE SEQUENCE [LARGE SCALE GENOMIC DNA]</scope>
    <source>
        <strain evidence="2 3">120613-1</strain>
    </source>
</reference>
<proteinExistence type="predicted"/>
<evidence type="ECO:0000313" key="2">
    <source>
        <dbReference type="EMBL" id="RPA96648.1"/>
    </source>
</evidence>
<dbReference type="Proteomes" id="UP000276215">
    <property type="component" value="Unassembled WGS sequence"/>
</dbReference>
<keyword evidence="1" id="KW-1133">Transmembrane helix</keyword>
<keyword evidence="1" id="KW-0812">Transmembrane</keyword>
<dbReference type="AlphaFoldDB" id="A0A3N4JI27"/>
<feature type="transmembrane region" description="Helical" evidence="1">
    <location>
        <begin position="93"/>
        <end position="112"/>
    </location>
</feature>